<dbReference type="Proteomes" id="UP000189681">
    <property type="component" value="Unassembled WGS sequence"/>
</dbReference>
<dbReference type="AlphaFoldDB" id="A0A1V4ANT2"/>
<name>A0A1V4ANT2_9BACT</name>
<dbReference type="EMBL" id="AYTS01000209">
    <property type="protein sequence ID" value="OOP54792.1"/>
    <property type="molecule type" value="Genomic_DNA"/>
</dbReference>
<accession>A0A1V4ANT2</accession>
<dbReference type="STRING" id="1004156.AYP45_18145"/>
<reference evidence="1 2" key="1">
    <citation type="journal article" date="2017" name="Water Res.">
        <title>Discovery and metagenomic analysis of an anammox bacterial enrichment related to Candidatus "Brocadia caroliniensis" in a full-scale glycerol-fed nitritation-denitritation separate centrate treatment process.</title>
        <authorList>
            <person name="Park H."/>
            <person name="Brotto A.C."/>
            <person name="van Loosdrecht M.C."/>
            <person name="Chandran K."/>
        </authorList>
    </citation>
    <scope>NUCLEOTIDE SEQUENCE [LARGE SCALE GENOMIC DNA]</scope>
    <source>
        <strain evidence="1">26THWARD</strain>
    </source>
</reference>
<gene>
    <name evidence="1" type="ORF">AYP45_18145</name>
</gene>
<evidence type="ECO:0000313" key="2">
    <source>
        <dbReference type="Proteomes" id="UP000189681"/>
    </source>
</evidence>
<proteinExistence type="predicted"/>
<protein>
    <submittedName>
        <fullName evidence="1">Uncharacterized protein</fullName>
    </submittedName>
</protein>
<sequence>MVTDKLGEQEKKITTFENSLKTRMSSIDATMKSFEGQSKIVSDLEMRLKKIEKGGVVVSGMGMGTGTAEALSTKPEQVPAGTETVKVAAGTETTEVAKERVVTPEEEGYKEIGDGFYIRNVTLSLFGSSSQIKGEIKNFSERDRSIASFVVKVYNVSEMLLFTQDFSIKTFKNGEVRTFNEIISGYTPIEIARYEIITKRRY</sequence>
<comment type="caution">
    <text evidence="1">The sequence shown here is derived from an EMBL/GenBank/DDBJ whole genome shotgun (WGS) entry which is preliminary data.</text>
</comment>
<evidence type="ECO:0000313" key="1">
    <source>
        <dbReference type="EMBL" id="OOP54792.1"/>
    </source>
</evidence>
<organism evidence="1 2">
    <name type="scientific">Candidatus Brocadia carolinensis</name>
    <dbReference type="NCBI Taxonomy" id="1004156"/>
    <lineage>
        <taxon>Bacteria</taxon>
        <taxon>Pseudomonadati</taxon>
        <taxon>Planctomycetota</taxon>
        <taxon>Candidatus Brocadiia</taxon>
        <taxon>Candidatus Brocadiales</taxon>
        <taxon>Candidatus Brocadiaceae</taxon>
        <taxon>Candidatus Brocadia</taxon>
    </lineage>
</organism>